<name>A0AAW6T8E1_9MICO</name>
<organism evidence="3 4">
    <name type="scientific">Ruicaihuangia caeni</name>
    <dbReference type="NCBI Taxonomy" id="3042517"/>
    <lineage>
        <taxon>Bacteria</taxon>
        <taxon>Bacillati</taxon>
        <taxon>Actinomycetota</taxon>
        <taxon>Actinomycetes</taxon>
        <taxon>Micrococcales</taxon>
        <taxon>Microbacteriaceae</taxon>
        <taxon>Ruicaihuangia</taxon>
    </lineage>
</organism>
<sequence length="414" mass="42121">MSAHVVRYHAAAPGRWLAVVTDGRAAVVHTGADAQLAGDLDTALAGGLPTALDRLLRDGIASLPSFALLEWTPDLDGTLEVHGLLRGEAIVELAGASGDSEWEASGVTTWLEQRTAGVTSLRIDVPDDADAMALPLGAGAVWVSRLTVSERGSAASATKTSGAAAAQNAGSARAATEVGPTVPLAAPAAQAAVAPLEQTIADLSDTAMLDERRGFGAQTAYDHLFDATIVRTIEEAAVRADDAEAAPGGGHPDALEAGALAATAEPQAGDHDGLTITTADLAAMRGNRAEASTPRASAAPTPSHQYFLKLSTGAEHDLDRPVLVGRAPSVSQVPGGSLPTLLALSGEPDVSRNHARFDVEGDTVLVTDLHSRNGTAVTLPGKAPQLVRKGEPTPVVTGAVIDFGGGTTITVCER</sequence>
<keyword evidence="1" id="KW-0597">Phosphoprotein</keyword>
<dbReference type="Pfam" id="PF00498">
    <property type="entry name" value="FHA"/>
    <property type="match status" value="1"/>
</dbReference>
<protein>
    <submittedName>
        <fullName evidence="3">FHA domain-containing protein</fullName>
    </submittedName>
</protein>
<dbReference type="RefSeq" id="WP_281487438.1">
    <property type="nucleotide sequence ID" value="NZ_JASATX010000001.1"/>
</dbReference>
<evidence type="ECO:0000259" key="2">
    <source>
        <dbReference type="PROSITE" id="PS50006"/>
    </source>
</evidence>
<evidence type="ECO:0000256" key="1">
    <source>
        <dbReference type="ARBA" id="ARBA00022553"/>
    </source>
</evidence>
<dbReference type="Gene3D" id="2.60.200.20">
    <property type="match status" value="1"/>
</dbReference>
<dbReference type="PROSITE" id="PS50006">
    <property type="entry name" value="FHA_DOMAIN"/>
    <property type="match status" value="1"/>
</dbReference>
<reference evidence="3 4" key="1">
    <citation type="submission" date="2023-04" db="EMBL/GenBank/DDBJ databases">
        <title>Klugiella caeni sp. nov. isolated from the sludge of biochemical tank.</title>
        <authorList>
            <person name="Geng K."/>
        </authorList>
    </citation>
    <scope>NUCLEOTIDE SEQUENCE [LARGE SCALE GENOMIC DNA]</scope>
    <source>
        <strain evidence="3 4">YN-L-19</strain>
    </source>
</reference>
<gene>
    <name evidence="3" type="ORF">QF206_01535</name>
</gene>
<dbReference type="CDD" id="cd00060">
    <property type="entry name" value="FHA"/>
    <property type="match status" value="1"/>
</dbReference>
<dbReference type="AlphaFoldDB" id="A0AAW6T8E1"/>
<feature type="domain" description="FHA" evidence="2">
    <location>
        <begin position="322"/>
        <end position="378"/>
    </location>
</feature>
<dbReference type="SUPFAM" id="SSF49879">
    <property type="entry name" value="SMAD/FHA domain"/>
    <property type="match status" value="1"/>
</dbReference>
<dbReference type="InterPro" id="IPR000253">
    <property type="entry name" value="FHA_dom"/>
</dbReference>
<dbReference type="EMBL" id="JASATX010000001">
    <property type="protein sequence ID" value="MDI2097650.1"/>
    <property type="molecule type" value="Genomic_DNA"/>
</dbReference>
<proteinExistence type="predicted"/>
<comment type="caution">
    <text evidence="3">The sequence shown here is derived from an EMBL/GenBank/DDBJ whole genome shotgun (WGS) entry which is preliminary data.</text>
</comment>
<dbReference type="Proteomes" id="UP001321506">
    <property type="component" value="Unassembled WGS sequence"/>
</dbReference>
<accession>A0AAW6T8E1</accession>
<keyword evidence="4" id="KW-1185">Reference proteome</keyword>
<evidence type="ECO:0000313" key="4">
    <source>
        <dbReference type="Proteomes" id="UP001321506"/>
    </source>
</evidence>
<dbReference type="InterPro" id="IPR008984">
    <property type="entry name" value="SMAD_FHA_dom_sf"/>
</dbReference>
<evidence type="ECO:0000313" key="3">
    <source>
        <dbReference type="EMBL" id="MDI2097650.1"/>
    </source>
</evidence>